<sequence length="83" mass="10244">MGHRRSKERRRRKGYMSDVNVRRKGVSKDTKSTENREERREVITDELRREETKTMKEKREITEVRKENREEEKQKRHRGCGIE</sequence>
<feature type="compositionally biased region" description="Basic residues" evidence="1">
    <location>
        <begin position="1"/>
        <end position="14"/>
    </location>
</feature>
<dbReference type="EMBL" id="KQ420572">
    <property type="protein sequence ID" value="KOF79918.1"/>
    <property type="molecule type" value="Genomic_DNA"/>
</dbReference>
<accession>A0A0L8GSG0</accession>
<reference evidence="2" key="1">
    <citation type="submission" date="2015-07" db="EMBL/GenBank/DDBJ databases">
        <title>MeaNS - Measles Nucleotide Surveillance Program.</title>
        <authorList>
            <person name="Tran T."/>
            <person name="Druce J."/>
        </authorList>
    </citation>
    <scope>NUCLEOTIDE SEQUENCE</scope>
    <source>
        <strain evidence="2">UCB-OBI-ISO-001</strain>
        <tissue evidence="2">Gonad</tissue>
    </source>
</reference>
<feature type="compositionally biased region" description="Basic and acidic residues" evidence="1">
    <location>
        <begin position="59"/>
        <end position="74"/>
    </location>
</feature>
<evidence type="ECO:0000256" key="1">
    <source>
        <dbReference type="SAM" id="MobiDB-lite"/>
    </source>
</evidence>
<feature type="compositionally biased region" description="Basic and acidic residues" evidence="1">
    <location>
        <begin position="26"/>
        <end position="40"/>
    </location>
</feature>
<proteinExistence type="predicted"/>
<dbReference type="AlphaFoldDB" id="A0A0L8GSG0"/>
<evidence type="ECO:0000313" key="2">
    <source>
        <dbReference type="EMBL" id="KOF79918.1"/>
    </source>
</evidence>
<name>A0A0L8GSG0_OCTBM</name>
<protein>
    <submittedName>
        <fullName evidence="2">Uncharacterized protein</fullName>
    </submittedName>
</protein>
<feature type="region of interest" description="Disordered" evidence="1">
    <location>
        <begin position="59"/>
        <end position="83"/>
    </location>
</feature>
<gene>
    <name evidence="2" type="ORF">OCBIM_22028745mg</name>
</gene>
<feature type="region of interest" description="Disordered" evidence="1">
    <location>
        <begin position="1"/>
        <end position="40"/>
    </location>
</feature>
<organism evidence="2">
    <name type="scientific">Octopus bimaculoides</name>
    <name type="common">California two-spotted octopus</name>
    <dbReference type="NCBI Taxonomy" id="37653"/>
    <lineage>
        <taxon>Eukaryota</taxon>
        <taxon>Metazoa</taxon>
        <taxon>Spiralia</taxon>
        <taxon>Lophotrochozoa</taxon>
        <taxon>Mollusca</taxon>
        <taxon>Cephalopoda</taxon>
        <taxon>Coleoidea</taxon>
        <taxon>Octopodiformes</taxon>
        <taxon>Octopoda</taxon>
        <taxon>Incirrata</taxon>
        <taxon>Octopodidae</taxon>
        <taxon>Octopus</taxon>
    </lineage>
</organism>